<organism evidence="6 7">
    <name type="scientific">Geosporobacter ferrireducens</name>
    <dbReference type="NCBI Taxonomy" id="1424294"/>
    <lineage>
        <taxon>Bacteria</taxon>
        <taxon>Bacillati</taxon>
        <taxon>Bacillota</taxon>
        <taxon>Clostridia</taxon>
        <taxon>Peptostreptococcales</taxon>
        <taxon>Thermotaleaceae</taxon>
        <taxon>Geosporobacter</taxon>
    </lineage>
</organism>
<dbReference type="GO" id="GO:0043190">
    <property type="term" value="C:ATP-binding cassette (ABC) transporter complex"/>
    <property type="evidence" value="ECO:0007669"/>
    <property type="project" value="InterPro"/>
</dbReference>
<sequence>MLVLALVVTAFVGCGPKAPTEAEKPAEPVVLRWNLGADPRTIDPQLNAANEGGHVINNTFEGLMRELPEGKIEPAMAEKYEISEDGKTYTFHLRDAKWSDGQPVTAHDFEYAWKRALNPNLVPEPSEYSFQLFYVKGGQEYFEGNGKEEDVAVKALDDKTLQVELVAPTEYFLELTGFYTYMPVRKDIVEQDPENWARRPDLAVSNGPFKVVEYKMGDRLVLEKNAEYWAADKVKIDKIEAVMIVEDSTALTAYEAGELDVLHNVPNQEIPRLLANDPSFYIRPKVGTYYYNFNVTKKPFDDVRVRRALTLAIDRTAIVEKVSKAGEIPASGFVPPGLHDDKGRDFRETNGDFGIDVKAAKVEEAKALLAEAGYPDGKGFPNFEVLYNTHEGHKAIAEAIQEMWKQNLGLNVTLQNQEWAVFQDSRHNGQYEVARGGWIGDYLDPMTMLDLFTSYSVLNDPQWRNKDYDKLIEKAKVTMGEERFNTLYEAEKMMMEEMIVSPIYYYVDKLAVKENVKNVEMVGTGHWWFGYGEIQ</sequence>
<dbReference type="InterPro" id="IPR000914">
    <property type="entry name" value="SBP_5_dom"/>
</dbReference>
<comment type="similarity">
    <text evidence="2">Belongs to the bacterial solute-binding protein 5 family.</text>
</comment>
<dbReference type="Proteomes" id="UP000095743">
    <property type="component" value="Chromosome"/>
</dbReference>
<evidence type="ECO:0000259" key="5">
    <source>
        <dbReference type="Pfam" id="PF00496"/>
    </source>
</evidence>
<keyword evidence="3" id="KW-0813">Transport</keyword>
<evidence type="ECO:0000313" key="6">
    <source>
        <dbReference type="EMBL" id="AOT73059.1"/>
    </source>
</evidence>
<dbReference type="PANTHER" id="PTHR30290">
    <property type="entry name" value="PERIPLASMIC BINDING COMPONENT OF ABC TRANSPORTER"/>
    <property type="match status" value="1"/>
</dbReference>
<dbReference type="FunFam" id="3.90.76.10:FF:000001">
    <property type="entry name" value="Oligopeptide ABC transporter substrate-binding protein"/>
    <property type="match status" value="1"/>
</dbReference>
<dbReference type="AlphaFoldDB" id="A0A1D8GQ67"/>
<dbReference type="CDD" id="cd08504">
    <property type="entry name" value="PBP2_OppA"/>
    <property type="match status" value="1"/>
</dbReference>
<protein>
    <submittedName>
        <fullName evidence="6">Peptide ABC transporter substrate-binding protein</fullName>
    </submittedName>
</protein>
<dbReference type="GO" id="GO:0030288">
    <property type="term" value="C:outer membrane-bounded periplasmic space"/>
    <property type="evidence" value="ECO:0007669"/>
    <property type="project" value="UniProtKB-ARBA"/>
</dbReference>
<dbReference type="GO" id="GO:1904680">
    <property type="term" value="F:peptide transmembrane transporter activity"/>
    <property type="evidence" value="ECO:0007669"/>
    <property type="project" value="TreeGrafter"/>
</dbReference>
<dbReference type="PIRSF" id="PIRSF002741">
    <property type="entry name" value="MppA"/>
    <property type="match status" value="1"/>
</dbReference>
<reference evidence="6 7" key="1">
    <citation type="submission" date="2016-09" db="EMBL/GenBank/DDBJ databases">
        <title>Genomic analysis reveals versatility of anaerobic energy metabolism of Geosporobacter ferrireducens IRF9 of phylum Firmicutes.</title>
        <authorList>
            <person name="Kim S.-J."/>
        </authorList>
    </citation>
    <scope>NUCLEOTIDE SEQUENCE [LARGE SCALE GENOMIC DNA]</scope>
    <source>
        <strain evidence="6 7">IRF9</strain>
    </source>
</reference>
<dbReference type="PANTHER" id="PTHR30290:SF10">
    <property type="entry name" value="PERIPLASMIC OLIGOPEPTIDE-BINDING PROTEIN-RELATED"/>
    <property type="match status" value="1"/>
</dbReference>
<dbReference type="EMBL" id="CP017269">
    <property type="protein sequence ID" value="AOT73059.1"/>
    <property type="molecule type" value="Genomic_DNA"/>
</dbReference>
<keyword evidence="4" id="KW-0732">Signal</keyword>
<dbReference type="InterPro" id="IPR039424">
    <property type="entry name" value="SBP_5"/>
</dbReference>
<dbReference type="OrthoDB" id="9801912at2"/>
<evidence type="ECO:0000256" key="4">
    <source>
        <dbReference type="ARBA" id="ARBA00022729"/>
    </source>
</evidence>
<evidence type="ECO:0000256" key="1">
    <source>
        <dbReference type="ARBA" id="ARBA00004196"/>
    </source>
</evidence>
<dbReference type="InterPro" id="IPR030678">
    <property type="entry name" value="Peptide/Ni-bd"/>
</dbReference>
<evidence type="ECO:0000256" key="2">
    <source>
        <dbReference type="ARBA" id="ARBA00005695"/>
    </source>
</evidence>
<dbReference type="FunFam" id="3.10.105.10:FF:000001">
    <property type="entry name" value="Oligopeptide ABC transporter, oligopeptide-binding protein"/>
    <property type="match status" value="1"/>
</dbReference>
<dbReference type="Gene3D" id="3.90.76.10">
    <property type="entry name" value="Dipeptide-binding Protein, Domain 1"/>
    <property type="match status" value="1"/>
</dbReference>
<dbReference type="KEGG" id="gfe:Gferi_09505"/>
<comment type="subcellular location">
    <subcellularLocation>
        <location evidence="1">Cell envelope</location>
    </subcellularLocation>
</comment>
<proteinExistence type="inferred from homology"/>
<gene>
    <name evidence="6" type="ORF">Gferi_09505</name>
</gene>
<feature type="domain" description="Solute-binding protein family 5" evidence="5">
    <location>
        <begin position="71"/>
        <end position="455"/>
    </location>
</feature>
<keyword evidence="7" id="KW-1185">Reference proteome</keyword>
<accession>A0A1D8GQ67</accession>
<dbReference type="Gene3D" id="3.10.105.10">
    <property type="entry name" value="Dipeptide-binding Protein, Domain 3"/>
    <property type="match status" value="1"/>
</dbReference>
<evidence type="ECO:0000313" key="7">
    <source>
        <dbReference type="Proteomes" id="UP000095743"/>
    </source>
</evidence>
<dbReference type="GO" id="GO:0015833">
    <property type="term" value="P:peptide transport"/>
    <property type="evidence" value="ECO:0007669"/>
    <property type="project" value="TreeGrafter"/>
</dbReference>
<dbReference type="SUPFAM" id="SSF53850">
    <property type="entry name" value="Periplasmic binding protein-like II"/>
    <property type="match status" value="1"/>
</dbReference>
<dbReference type="Gene3D" id="3.40.190.10">
    <property type="entry name" value="Periplasmic binding protein-like II"/>
    <property type="match status" value="1"/>
</dbReference>
<evidence type="ECO:0000256" key="3">
    <source>
        <dbReference type="ARBA" id="ARBA00022448"/>
    </source>
</evidence>
<dbReference type="Pfam" id="PF00496">
    <property type="entry name" value="SBP_bac_5"/>
    <property type="match status" value="1"/>
</dbReference>
<name>A0A1D8GQ67_9FIRM</name>
<dbReference type="STRING" id="1424294.Gferi_09505"/>